<accession>A0ABN1MD97</accession>
<dbReference type="PANTHER" id="PTHR11705:SF143">
    <property type="entry name" value="SLL0236 PROTEIN"/>
    <property type="match status" value="1"/>
</dbReference>
<dbReference type="InterPro" id="IPR000834">
    <property type="entry name" value="Peptidase_M14"/>
</dbReference>
<keyword evidence="5" id="KW-0862">Zinc</keyword>
<dbReference type="Proteomes" id="UP001500507">
    <property type="component" value="Unassembled WGS sequence"/>
</dbReference>
<evidence type="ECO:0000256" key="2">
    <source>
        <dbReference type="ARBA" id="ARBA00005988"/>
    </source>
</evidence>
<name>A0ABN1MD97_9FLAO</name>
<evidence type="ECO:0000313" key="9">
    <source>
        <dbReference type="EMBL" id="GAA0871064.1"/>
    </source>
</evidence>
<keyword evidence="4" id="KW-0378">Hydrolase</keyword>
<evidence type="ECO:0000256" key="4">
    <source>
        <dbReference type="ARBA" id="ARBA00022801"/>
    </source>
</evidence>
<evidence type="ECO:0000256" key="6">
    <source>
        <dbReference type="ARBA" id="ARBA00023049"/>
    </source>
</evidence>
<evidence type="ECO:0000256" key="1">
    <source>
        <dbReference type="ARBA" id="ARBA00001947"/>
    </source>
</evidence>
<reference evidence="9 10" key="1">
    <citation type="journal article" date="2019" name="Int. J. Syst. Evol. Microbiol.">
        <title>The Global Catalogue of Microorganisms (GCM) 10K type strain sequencing project: providing services to taxonomists for standard genome sequencing and annotation.</title>
        <authorList>
            <consortium name="The Broad Institute Genomics Platform"/>
            <consortium name="The Broad Institute Genome Sequencing Center for Infectious Disease"/>
            <person name="Wu L."/>
            <person name="Ma J."/>
        </authorList>
    </citation>
    <scope>NUCLEOTIDE SEQUENCE [LARGE SCALE GENOMIC DNA]</scope>
    <source>
        <strain evidence="9 10">JCM 16082</strain>
    </source>
</reference>
<protein>
    <submittedName>
        <fullName evidence="9">M14 family metallopeptidase</fullName>
    </submittedName>
</protein>
<comment type="caution">
    <text evidence="9">The sequence shown here is derived from an EMBL/GenBank/DDBJ whole genome shotgun (WGS) entry which is preliminary data.</text>
</comment>
<evidence type="ECO:0000256" key="3">
    <source>
        <dbReference type="ARBA" id="ARBA00022670"/>
    </source>
</evidence>
<dbReference type="Pfam" id="PF00246">
    <property type="entry name" value="Peptidase_M14"/>
    <property type="match status" value="1"/>
</dbReference>
<dbReference type="Gene3D" id="3.40.630.10">
    <property type="entry name" value="Zn peptidases"/>
    <property type="match status" value="1"/>
</dbReference>
<dbReference type="EMBL" id="BAAAFG010000001">
    <property type="protein sequence ID" value="GAA0871064.1"/>
    <property type="molecule type" value="Genomic_DNA"/>
</dbReference>
<sequence>MFTIVTKALFTFVNVMREVDFTTELFNQYDRFKYKKITGRYIPYSSLTEFLDTLSPNLFTITEIGFSVEDRPINLVRFGNGKIKILGWSQMHGNESTTTKAVVDFLNFINIIDQSIREKILSAYSFAFIPMLNPDGSTAYTRENANEVDLNRDATELSQPESKALHAVFNSFTPHYCLNLHDQRSIFSVGNTGKSAAVSFLAPAADIALSVPAHRKTAMQLICSMNVFLQKLIPGQVGTYDDTFNINCTGDYFQASGVPTILFEAGHIDYAREKTRKLIFGSLLQLLKSISSGDFEQYTVVAYDAIPQNKKLFVDILIRKANVDGVLKDVGIQYKEQLINGSVDFKPTVTYVGDLSNFNGHREIDAVKQKIAINGSPDFNENVIVDEIMLNQSFLSIKIG</sequence>
<evidence type="ECO:0000256" key="5">
    <source>
        <dbReference type="ARBA" id="ARBA00022833"/>
    </source>
</evidence>
<evidence type="ECO:0000313" key="10">
    <source>
        <dbReference type="Proteomes" id="UP001500507"/>
    </source>
</evidence>
<evidence type="ECO:0000259" key="8">
    <source>
        <dbReference type="PROSITE" id="PS52035"/>
    </source>
</evidence>
<comment type="similarity">
    <text evidence="2 7">Belongs to the peptidase M14 family.</text>
</comment>
<feature type="domain" description="Peptidase M14" evidence="8">
    <location>
        <begin position="33"/>
        <end position="286"/>
    </location>
</feature>
<feature type="active site" description="Proton donor/acceptor" evidence="7">
    <location>
        <position position="264"/>
    </location>
</feature>
<keyword evidence="3" id="KW-0645">Protease</keyword>
<keyword evidence="6" id="KW-0482">Metalloprotease</keyword>
<gene>
    <name evidence="9" type="ORF">GCM10009117_02090</name>
</gene>
<keyword evidence="10" id="KW-1185">Reference proteome</keyword>
<proteinExistence type="inferred from homology"/>
<evidence type="ECO:0000256" key="7">
    <source>
        <dbReference type="PROSITE-ProRule" id="PRU01379"/>
    </source>
</evidence>
<dbReference type="PROSITE" id="PS52035">
    <property type="entry name" value="PEPTIDASE_M14"/>
    <property type="match status" value="1"/>
</dbReference>
<dbReference type="SUPFAM" id="SSF53187">
    <property type="entry name" value="Zn-dependent exopeptidases"/>
    <property type="match status" value="1"/>
</dbReference>
<dbReference type="PANTHER" id="PTHR11705">
    <property type="entry name" value="PROTEASE FAMILY M14 CARBOXYPEPTIDASE A,B"/>
    <property type="match status" value="1"/>
</dbReference>
<comment type="cofactor">
    <cofactor evidence="1">
        <name>Zn(2+)</name>
        <dbReference type="ChEBI" id="CHEBI:29105"/>
    </cofactor>
</comment>
<organism evidence="9 10">
    <name type="scientific">Gangjinia marincola</name>
    <dbReference type="NCBI Taxonomy" id="578463"/>
    <lineage>
        <taxon>Bacteria</taxon>
        <taxon>Pseudomonadati</taxon>
        <taxon>Bacteroidota</taxon>
        <taxon>Flavobacteriia</taxon>
        <taxon>Flavobacteriales</taxon>
        <taxon>Flavobacteriaceae</taxon>
        <taxon>Gangjinia</taxon>
    </lineage>
</organism>